<keyword evidence="1" id="KW-0732">Signal</keyword>
<proteinExistence type="predicted"/>
<comment type="caution">
    <text evidence="3">The sequence shown here is derived from an EMBL/GenBank/DDBJ whole genome shotgun (WGS) entry which is preliminary data.</text>
</comment>
<protein>
    <recommendedName>
        <fullName evidence="2">SXP/RAL-2 family protein Ani s 5-like cation-binding domain-containing protein</fullName>
    </recommendedName>
</protein>
<feature type="domain" description="SXP/RAL-2 family protein Ani s 5-like cation-binding" evidence="2">
    <location>
        <begin position="37"/>
        <end position="143"/>
    </location>
</feature>
<evidence type="ECO:0000313" key="4">
    <source>
        <dbReference type="Proteomes" id="UP000835052"/>
    </source>
</evidence>
<dbReference type="Proteomes" id="UP000835052">
    <property type="component" value="Unassembled WGS sequence"/>
</dbReference>
<dbReference type="InterPro" id="IPR052823">
    <property type="entry name" value="SXP/RAL-2_related"/>
</dbReference>
<evidence type="ECO:0000313" key="3">
    <source>
        <dbReference type="EMBL" id="CAD6199954.1"/>
    </source>
</evidence>
<gene>
    <name evidence="3" type="ORF">CAUJ_LOCUS15853</name>
</gene>
<keyword evidence="4" id="KW-1185">Reference proteome</keyword>
<evidence type="ECO:0000259" key="2">
    <source>
        <dbReference type="Pfam" id="PF02520"/>
    </source>
</evidence>
<dbReference type="AlphaFoldDB" id="A0A8S1HV66"/>
<dbReference type="OrthoDB" id="5871578at2759"/>
<dbReference type="InterPro" id="IPR003677">
    <property type="entry name" value="ANIS5_cation-bd"/>
</dbReference>
<feature type="signal peptide" evidence="1">
    <location>
        <begin position="1"/>
        <end position="19"/>
    </location>
</feature>
<dbReference type="Pfam" id="PF02520">
    <property type="entry name" value="ANIS5_cation-bd"/>
    <property type="match status" value="1"/>
</dbReference>
<dbReference type="PANTHER" id="PTHR21593">
    <property type="entry name" value="PRION-LIKE- Q/N-RICH -DOMAIN-BEARING PROTEIN PROTEIN"/>
    <property type="match status" value="1"/>
</dbReference>
<feature type="chain" id="PRO_5035905566" description="SXP/RAL-2 family protein Ani s 5-like cation-binding domain-containing protein" evidence="1">
    <location>
        <begin position="20"/>
        <end position="148"/>
    </location>
</feature>
<reference evidence="3" key="1">
    <citation type="submission" date="2020-10" db="EMBL/GenBank/DDBJ databases">
        <authorList>
            <person name="Kikuchi T."/>
        </authorList>
    </citation>
    <scope>NUCLEOTIDE SEQUENCE</scope>
    <source>
        <strain evidence="3">NKZ352</strain>
    </source>
</reference>
<name>A0A8S1HV66_9PELO</name>
<dbReference type="PANTHER" id="PTHR21593:SF36">
    <property type="entry name" value="DUF148 DOMAIN-CONTAINING PROTEIN-RELATED"/>
    <property type="match status" value="1"/>
</dbReference>
<dbReference type="EMBL" id="CAJGYM010000219">
    <property type="protein sequence ID" value="CAD6199954.1"/>
    <property type="molecule type" value="Genomic_DNA"/>
</dbReference>
<evidence type="ECO:0000256" key="1">
    <source>
        <dbReference type="SAM" id="SignalP"/>
    </source>
</evidence>
<sequence>MHQTALIFLIAPLFLAVAGIPRGAPPDFVAQLNNSAARAAYKKIVSEKTITVAEIDEQLDVWARKFGVEDQYKKYKAGVELSHSQMSANVTSVLEMVPKVNEMLNAVFLDKSKTPAERRAAVRTIKKQYPLASLRKLDFMQKKLARII</sequence>
<accession>A0A8S1HV66</accession>
<organism evidence="3 4">
    <name type="scientific">Caenorhabditis auriculariae</name>
    <dbReference type="NCBI Taxonomy" id="2777116"/>
    <lineage>
        <taxon>Eukaryota</taxon>
        <taxon>Metazoa</taxon>
        <taxon>Ecdysozoa</taxon>
        <taxon>Nematoda</taxon>
        <taxon>Chromadorea</taxon>
        <taxon>Rhabditida</taxon>
        <taxon>Rhabditina</taxon>
        <taxon>Rhabditomorpha</taxon>
        <taxon>Rhabditoidea</taxon>
        <taxon>Rhabditidae</taxon>
        <taxon>Peloderinae</taxon>
        <taxon>Caenorhabditis</taxon>
    </lineage>
</organism>